<sequence length="467" mass="52213">MKIVVLNGSPKGEVSVTVQYVRYLQKQFPGHELKILSVAHEINGLERDQAKRQTVMDEIESCDGVLWASPVYYFLVPSQLKRFIELIWERRAEEIFRGKYGAALVTSIHCMDHTAMNYLTGISEDLGMRFVGGLTPASDDLTVPKERTSLINFMAYFLHAIETGAPTPRSFAPVNYSPGTYRPADFAEATATPAGNPGTGDGKIVILTDGNDPESNLGRMISVFQRHMPSPVEVFDLNNVAIKGGCQGCIHCAYDNTCVYQDGVKQFIQEKLLPAKAIIYAGNIKDRYLSSRWKMYIDRTFVFGHTPYLSGKQIGFIISGPLRQLPNLRQIFEAHTQAQRCTLLGFATDEGDTETITAGLQALADRLVWALVHGLQAPPNYLGYGLHLLFKEFVPMVSGIFRADHIFYKKHGLYKDQHKGLRQRMMNLLFAAMNSLPKTRREFQKQMKPGMIADLKRIVDGAKPAAG</sequence>
<dbReference type="PANTHER" id="PTHR43278:SF4">
    <property type="entry name" value="NAD(P)H-DEPENDENT FMN-CONTAINING OXIDOREDUCTASE YWQN-RELATED"/>
    <property type="match status" value="1"/>
</dbReference>
<dbReference type="GO" id="GO:0016491">
    <property type="term" value="F:oxidoreductase activity"/>
    <property type="evidence" value="ECO:0007669"/>
    <property type="project" value="InterPro"/>
</dbReference>
<organism evidence="4 5">
    <name type="scientific">Pelotomaculum isophthalicicum JI</name>
    <dbReference type="NCBI Taxonomy" id="947010"/>
    <lineage>
        <taxon>Bacteria</taxon>
        <taxon>Bacillati</taxon>
        <taxon>Bacillota</taxon>
        <taxon>Clostridia</taxon>
        <taxon>Eubacteriales</taxon>
        <taxon>Desulfotomaculaceae</taxon>
        <taxon>Pelotomaculum</taxon>
    </lineage>
</organism>
<dbReference type="InterPro" id="IPR029039">
    <property type="entry name" value="Flavoprotein-like_sf"/>
</dbReference>
<dbReference type="InterPro" id="IPR051796">
    <property type="entry name" value="ISF_SsuE-like"/>
</dbReference>
<dbReference type="PANTHER" id="PTHR43278">
    <property type="entry name" value="NAD(P)H-DEPENDENT FMN-CONTAINING OXIDOREDUCTASE YWQN-RELATED"/>
    <property type="match status" value="1"/>
</dbReference>
<evidence type="ECO:0000259" key="3">
    <source>
        <dbReference type="Pfam" id="PF03358"/>
    </source>
</evidence>
<dbReference type="Pfam" id="PF03358">
    <property type="entry name" value="FMN_red"/>
    <property type="match status" value="1"/>
</dbReference>
<evidence type="ECO:0000313" key="4">
    <source>
        <dbReference type="EMBL" id="MDF9408801.1"/>
    </source>
</evidence>
<dbReference type="SUPFAM" id="SSF52218">
    <property type="entry name" value="Flavoproteins"/>
    <property type="match status" value="2"/>
</dbReference>
<keyword evidence="5" id="KW-1185">Reference proteome</keyword>
<accession>A0A9X4JVQ9</accession>
<reference evidence="4" key="1">
    <citation type="submission" date="2022-02" db="EMBL/GenBank/DDBJ databases">
        <authorList>
            <person name="Leng L."/>
        </authorList>
    </citation>
    <scope>NUCLEOTIDE SEQUENCE</scope>
    <source>
        <strain evidence="4">JI</strain>
    </source>
</reference>
<keyword evidence="2" id="KW-0288">FMN</keyword>
<dbReference type="RefSeq" id="WP_277444201.1">
    <property type="nucleotide sequence ID" value="NZ_JAKOAV010000019.1"/>
</dbReference>
<evidence type="ECO:0000313" key="5">
    <source>
        <dbReference type="Proteomes" id="UP001154312"/>
    </source>
</evidence>
<dbReference type="EMBL" id="JAKOAV010000019">
    <property type="protein sequence ID" value="MDF9408801.1"/>
    <property type="molecule type" value="Genomic_DNA"/>
</dbReference>
<name>A0A9X4JVQ9_9FIRM</name>
<protein>
    <submittedName>
        <fullName evidence="4">NAD(P)H-dependent oxidoreductase</fullName>
    </submittedName>
</protein>
<dbReference type="Proteomes" id="UP001154312">
    <property type="component" value="Unassembled WGS sequence"/>
</dbReference>
<feature type="domain" description="NADPH-dependent FMN reductase-like" evidence="3">
    <location>
        <begin position="1"/>
        <end position="108"/>
    </location>
</feature>
<evidence type="ECO:0000256" key="1">
    <source>
        <dbReference type="ARBA" id="ARBA00022630"/>
    </source>
</evidence>
<evidence type="ECO:0000256" key="2">
    <source>
        <dbReference type="ARBA" id="ARBA00022643"/>
    </source>
</evidence>
<proteinExistence type="predicted"/>
<comment type="caution">
    <text evidence="4">The sequence shown here is derived from an EMBL/GenBank/DDBJ whole genome shotgun (WGS) entry which is preliminary data.</text>
</comment>
<dbReference type="AlphaFoldDB" id="A0A9X4JVQ9"/>
<gene>
    <name evidence="4" type="ORF">L7E55_10620</name>
</gene>
<dbReference type="Gene3D" id="3.40.50.360">
    <property type="match status" value="2"/>
</dbReference>
<keyword evidence="1" id="KW-0285">Flavoprotein</keyword>
<dbReference type="InterPro" id="IPR005025">
    <property type="entry name" value="FMN_Rdtase-like_dom"/>
</dbReference>